<accession>A0A0M6YCA3</accession>
<keyword evidence="3" id="KW-1185">Reference proteome</keyword>
<organism evidence="2 3">
    <name type="scientific">Roseibium aggregatum</name>
    <dbReference type="NCBI Taxonomy" id="187304"/>
    <lineage>
        <taxon>Bacteria</taxon>
        <taxon>Pseudomonadati</taxon>
        <taxon>Pseudomonadota</taxon>
        <taxon>Alphaproteobacteria</taxon>
        <taxon>Hyphomicrobiales</taxon>
        <taxon>Stappiaceae</taxon>
        <taxon>Roseibium</taxon>
    </lineage>
</organism>
<evidence type="ECO:0000313" key="3">
    <source>
        <dbReference type="Proteomes" id="UP000048926"/>
    </source>
</evidence>
<dbReference type="RefSeq" id="WP_145903954.1">
    <property type="nucleotide sequence ID" value="NZ_CXST01000006.1"/>
</dbReference>
<dbReference type="AlphaFoldDB" id="A0A0M6YCA3"/>
<reference evidence="3" key="1">
    <citation type="submission" date="2015-07" db="EMBL/GenBank/DDBJ databases">
        <authorList>
            <person name="Rodrigo-Torres Lidia"/>
            <person name="Arahal R.David."/>
        </authorList>
    </citation>
    <scope>NUCLEOTIDE SEQUENCE [LARGE SCALE GENOMIC DNA]</scope>
    <source>
        <strain evidence="3">CECT 4801</strain>
    </source>
</reference>
<dbReference type="EMBL" id="CXST01000006">
    <property type="protein sequence ID" value="CTQ47308.1"/>
    <property type="molecule type" value="Genomic_DNA"/>
</dbReference>
<evidence type="ECO:0000313" key="2">
    <source>
        <dbReference type="EMBL" id="CTQ47308.1"/>
    </source>
</evidence>
<protein>
    <submittedName>
        <fullName evidence="2">Uncharacterized protein</fullName>
    </submittedName>
</protein>
<name>A0A0M6YCA3_9HYPH</name>
<evidence type="ECO:0000256" key="1">
    <source>
        <dbReference type="SAM" id="MobiDB-lite"/>
    </source>
</evidence>
<sequence length="289" mass="33328">MNEEHLKVAEERNRQVLAHTRIQEQISINQMITDRQVLAAKLEFLSPKGQLNDCKKDAQGGFIEGFKQGFAWPFAVFDFFFKFESVEDRMKKELEETDAQLRKHFEGVNQEALFYHRDHSILNAPRRKLEASKRNKAMMKMISDFDPDFAETLKKEGPKALFDARYGYAGFLEFLAMSPAEQQVADVSKMNLQSKELRSLAEDIKINAEIRKDLRTPDLVDTFARSIAAAKEKKVTWDSARQWAADAEKKLKRGETALLNEPRPEPKRGFFNSRRRRPKPDANVSPAFG</sequence>
<feature type="region of interest" description="Disordered" evidence="1">
    <location>
        <begin position="254"/>
        <end position="289"/>
    </location>
</feature>
<proteinExistence type="predicted"/>
<dbReference type="Proteomes" id="UP000048926">
    <property type="component" value="Unassembled WGS sequence"/>
</dbReference>
<gene>
    <name evidence="2" type="ORF">LAL4801_05770</name>
</gene>